<dbReference type="Pfam" id="PF13763">
    <property type="entry name" value="DUF4167"/>
    <property type="match status" value="1"/>
</dbReference>
<sequence length="68" mass="8090">MTMNQHQPQAVRPRQAGRQPTGTEARRAYERYLALARGEERSGHRIEAERFYQYAEHYLRMSKGRNEP</sequence>
<dbReference type="EMBL" id="JACIEN010000009">
    <property type="protein sequence ID" value="MBB4019903.1"/>
    <property type="molecule type" value="Genomic_DNA"/>
</dbReference>
<reference evidence="3 4" key="1">
    <citation type="submission" date="2020-08" db="EMBL/GenBank/DDBJ databases">
        <title>Genomic Encyclopedia of Type Strains, Phase IV (KMG-IV): sequencing the most valuable type-strain genomes for metagenomic binning, comparative biology and taxonomic classification.</title>
        <authorList>
            <person name="Goeker M."/>
        </authorList>
    </citation>
    <scope>NUCLEOTIDE SEQUENCE [LARGE SCALE GENOMIC DNA]</scope>
    <source>
        <strain evidence="3 4">DSM 103737</strain>
    </source>
</reference>
<accession>A0A840C4Y8</accession>
<feature type="region of interest" description="Disordered" evidence="1">
    <location>
        <begin position="1"/>
        <end position="26"/>
    </location>
</feature>
<name>A0A840C4Y8_9HYPH</name>
<dbReference type="AlphaFoldDB" id="A0A840C4Y8"/>
<protein>
    <recommendedName>
        <fullName evidence="2">DUF4167 domain-containing protein</fullName>
    </recommendedName>
</protein>
<evidence type="ECO:0000313" key="3">
    <source>
        <dbReference type="EMBL" id="MBB4019903.1"/>
    </source>
</evidence>
<organism evidence="3 4">
    <name type="scientific">Chelatococcus caeni</name>
    <dbReference type="NCBI Taxonomy" id="1348468"/>
    <lineage>
        <taxon>Bacteria</taxon>
        <taxon>Pseudomonadati</taxon>
        <taxon>Pseudomonadota</taxon>
        <taxon>Alphaproteobacteria</taxon>
        <taxon>Hyphomicrobiales</taxon>
        <taxon>Chelatococcaceae</taxon>
        <taxon>Chelatococcus</taxon>
    </lineage>
</organism>
<gene>
    <name evidence="3" type="ORF">GGR16_004963</name>
</gene>
<keyword evidence="4" id="KW-1185">Reference proteome</keyword>
<proteinExistence type="predicted"/>
<feature type="domain" description="DUF4167" evidence="2">
    <location>
        <begin position="24"/>
        <end position="63"/>
    </location>
</feature>
<dbReference type="Proteomes" id="UP000577362">
    <property type="component" value="Unassembled WGS sequence"/>
</dbReference>
<evidence type="ECO:0000256" key="1">
    <source>
        <dbReference type="SAM" id="MobiDB-lite"/>
    </source>
</evidence>
<evidence type="ECO:0000313" key="4">
    <source>
        <dbReference type="Proteomes" id="UP000577362"/>
    </source>
</evidence>
<dbReference type="RefSeq" id="WP_183318724.1">
    <property type="nucleotide sequence ID" value="NZ_JACIEN010000009.1"/>
</dbReference>
<comment type="caution">
    <text evidence="3">The sequence shown here is derived from an EMBL/GenBank/DDBJ whole genome shotgun (WGS) entry which is preliminary data.</text>
</comment>
<evidence type="ECO:0000259" key="2">
    <source>
        <dbReference type="Pfam" id="PF13763"/>
    </source>
</evidence>
<dbReference type="InterPro" id="IPR025430">
    <property type="entry name" value="DUF4167"/>
</dbReference>